<dbReference type="PANTHER" id="PTHR32328">
    <property type="entry name" value="L-SERYL-TRNA(SEC) SELENIUM TRANSFERASE"/>
    <property type="match status" value="1"/>
</dbReference>
<evidence type="ECO:0000256" key="7">
    <source>
        <dbReference type="ARBA" id="ARBA00044507"/>
    </source>
</evidence>
<name>A0A7R6PWY6_9BACT</name>
<comment type="cofactor">
    <cofactor evidence="1 8 9">
        <name>pyridoxal 5'-phosphate</name>
        <dbReference type="ChEBI" id="CHEBI:597326"/>
    </cofactor>
</comment>
<evidence type="ECO:0000256" key="4">
    <source>
        <dbReference type="ARBA" id="ARBA00022898"/>
    </source>
</evidence>
<dbReference type="UniPathway" id="UPA00906">
    <property type="reaction ID" value="UER00896"/>
</dbReference>
<evidence type="ECO:0000256" key="1">
    <source>
        <dbReference type="ARBA" id="ARBA00001933"/>
    </source>
</evidence>
<evidence type="ECO:0000256" key="9">
    <source>
        <dbReference type="PIRSR" id="PIRSR618319-50"/>
    </source>
</evidence>
<dbReference type="GO" id="GO:0001514">
    <property type="term" value="P:selenocysteine incorporation"/>
    <property type="evidence" value="ECO:0007669"/>
    <property type="project" value="UniProtKB-UniRule"/>
</dbReference>
<feature type="domain" description="L-seryl-tRNA selenium transferase N-terminal" evidence="10">
    <location>
        <begin position="5"/>
        <end position="44"/>
    </location>
</feature>
<dbReference type="EMBL" id="AP017470">
    <property type="protein sequence ID" value="BBB32180.1"/>
    <property type="molecule type" value="Genomic_DNA"/>
</dbReference>
<dbReference type="Gene3D" id="3.90.1150.180">
    <property type="match status" value="1"/>
</dbReference>
<sequence length="456" mass="51205">MKELFKQIPSVDQILSKKEIKDLIDKFGYPLVKDSVRKSIEKVRDEIKSGKLKEKIPEMVFELIPLKVEEVIKPSLKKVINGTGIIIHTNLGRAVLPESVADYIKSLSTCYSNLEYDIEKGKRGHRDSHAERLLSTFFNVEAATVVNNNAAAVMLIINTFAEGKEVVVSRGELIEIGGSFRIPEIMKKAGAKLVEVGTTNKTHLEDYANAINENTGLVLKVHPSNYRITGFTKSVPAKDIAKLCKQKGVVFAEDMGSGNIYDLSELGINDEPTVKESVNAGIDLISFSGDKLLGCVQAGIIIGKKEYIGRIRKNHLLRALRVDKITYAAIEKHMELLLREKYHEIPVYNMIFKQAEAIRKEIEEFISGFKLENSELEIVETSSKIGGGTTPEREIGSFALTFNLNKSPEEIEQYFRSREIPVIGRIKGERFLIDFRTILKKDIPILKNYVSQLLSH</sequence>
<comment type="catalytic activity">
    <reaction evidence="8">
        <text>L-seryl-tRNA(Sec) + selenophosphate + H(+) = L-selenocysteinyl-tRNA(Sec) + phosphate</text>
        <dbReference type="Rhea" id="RHEA:22728"/>
        <dbReference type="Rhea" id="RHEA-COMP:9742"/>
        <dbReference type="Rhea" id="RHEA-COMP:9743"/>
        <dbReference type="ChEBI" id="CHEBI:15378"/>
        <dbReference type="ChEBI" id="CHEBI:16144"/>
        <dbReference type="ChEBI" id="CHEBI:43474"/>
        <dbReference type="ChEBI" id="CHEBI:78533"/>
        <dbReference type="ChEBI" id="CHEBI:78573"/>
        <dbReference type="EC" id="2.9.1.1"/>
    </reaction>
</comment>
<comment type="similarity">
    <text evidence="7 8">Belongs to the SelA family.</text>
</comment>
<keyword evidence="4 8" id="KW-0663">Pyridoxal phosphate</keyword>
<dbReference type="RefSeq" id="WP_201328519.1">
    <property type="nucleotide sequence ID" value="NZ_AP017470.1"/>
</dbReference>
<reference evidence="11 12" key="1">
    <citation type="journal article" date="2012" name="Extremophiles">
        <title>Thermotomaculum hydrothermale gen. nov., sp. nov., a novel heterotrophic thermophile within the phylum Acidobacteria from a deep-sea hydrothermal vent chimney in the Southern Okinawa Trough.</title>
        <authorList>
            <person name="Izumi H."/>
            <person name="Nunoura T."/>
            <person name="Miyazaki M."/>
            <person name="Mino S."/>
            <person name="Toki T."/>
            <person name="Takai K."/>
            <person name="Sako Y."/>
            <person name="Sawabe T."/>
            <person name="Nakagawa S."/>
        </authorList>
    </citation>
    <scope>NUCLEOTIDE SEQUENCE [LARGE SCALE GENOMIC DNA]</scope>
    <source>
        <strain evidence="11 12">AC55</strain>
    </source>
</reference>
<dbReference type="SUPFAM" id="SSF53383">
    <property type="entry name" value="PLP-dependent transferases"/>
    <property type="match status" value="1"/>
</dbReference>
<evidence type="ECO:0000256" key="2">
    <source>
        <dbReference type="ARBA" id="ARBA00022490"/>
    </source>
</evidence>
<dbReference type="GO" id="GO:0004125">
    <property type="term" value="F:L-seryl-tRNA(Sec) selenium transferase activity"/>
    <property type="evidence" value="ECO:0007669"/>
    <property type="project" value="UniProtKB-UniRule"/>
</dbReference>
<dbReference type="InterPro" id="IPR018319">
    <property type="entry name" value="SelA-like"/>
</dbReference>
<dbReference type="InterPro" id="IPR025862">
    <property type="entry name" value="SelA_trans_N_dom"/>
</dbReference>
<evidence type="ECO:0000313" key="11">
    <source>
        <dbReference type="EMBL" id="BBB32180.1"/>
    </source>
</evidence>
<gene>
    <name evidence="8 11" type="primary">selA</name>
    <name evidence="11" type="ORF">TTHT_0598</name>
</gene>
<organism evidence="11 12">
    <name type="scientific">Thermotomaculum hydrothermale</name>
    <dbReference type="NCBI Taxonomy" id="981385"/>
    <lineage>
        <taxon>Bacteria</taxon>
        <taxon>Pseudomonadati</taxon>
        <taxon>Acidobacteriota</taxon>
        <taxon>Holophagae</taxon>
        <taxon>Thermotomaculales</taxon>
        <taxon>Thermotomaculaceae</taxon>
        <taxon>Thermotomaculum</taxon>
    </lineage>
</organism>
<evidence type="ECO:0000313" key="12">
    <source>
        <dbReference type="Proteomes" id="UP000595564"/>
    </source>
</evidence>
<keyword evidence="6 8" id="KW-0711">Selenium</keyword>
<dbReference type="GO" id="GO:0005737">
    <property type="term" value="C:cytoplasm"/>
    <property type="evidence" value="ECO:0007669"/>
    <property type="project" value="UniProtKB-SubCell"/>
</dbReference>
<keyword evidence="2 8" id="KW-0963">Cytoplasm</keyword>
<comment type="function">
    <text evidence="8">Converts seryl-tRNA(Sec) to selenocysteinyl-tRNA(Sec) required for selenoprotein biosynthesis.</text>
</comment>
<dbReference type="InterPro" id="IPR015424">
    <property type="entry name" value="PyrdxlP-dep_Trfase"/>
</dbReference>
<dbReference type="KEGG" id="thyd:TTHT_0598"/>
<evidence type="ECO:0000256" key="5">
    <source>
        <dbReference type="ARBA" id="ARBA00022917"/>
    </source>
</evidence>
<accession>A0A7R6PWY6</accession>
<dbReference type="Gene3D" id="3.40.640.10">
    <property type="entry name" value="Type I PLP-dependent aspartate aminotransferase-like (Major domain)"/>
    <property type="match status" value="1"/>
</dbReference>
<dbReference type="HAMAP" id="MF_00423">
    <property type="entry name" value="SelA"/>
    <property type="match status" value="1"/>
</dbReference>
<comment type="pathway">
    <text evidence="8">Aminoacyl-tRNA biosynthesis; selenocysteinyl-tRNA(Sec) biosynthesis; selenocysteinyl-tRNA(Sec) from L-seryl-tRNA(Sec) (bacterial route): step 1/1.</text>
</comment>
<dbReference type="PANTHER" id="PTHR32328:SF0">
    <property type="entry name" value="L-SERYL-TRNA(SEC) SELENIUM TRANSFERASE"/>
    <property type="match status" value="1"/>
</dbReference>
<dbReference type="Pfam" id="PF03841">
    <property type="entry name" value="SelA"/>
    <property type="match status" value="1"/>
</dbReference>
<feature type="modified residue" description="N6-(pyridoxal phosphate)lysine" evidence="8 9">
    <location>
        <position position="291"/>
    </location>
</feature>
<dbReference type="GO" id="GO:0001717">
    <property type="term" value="P:conversion of seryl-tRNAsec to selenocys-tRNAsec"/>
    <property type="evidence" value="ECO:0007669"/>
    <property type="project" value="UniProtKB-UniRule"/>
</dbReference>
<evidence type="ECO:0000256" key="8">
    <source>
        <dbReference type="HAMAP-Rule" id="MF_00423"/>
    </source>
</evidence>
<keyword evidence="12" id="KW-1185">Reference proteome</keyword>
<dbReference type="AlphaFoldDB" id="A0A7R6PWY6"/>
<dbReference type="InterPro" id="IPR015421">
    <property type="entry name" value="PyrdxlP-dep_Trfase_major"/>
</dbReference>
<comment type="subcellular location">
    <subcellularLocation>
        <location evidence="8">Cytoplasm</location>
    </subcellularLocation>
</comment>
<keyword evidence="5 8" id="KW-0648">Protein biosynthesis</keyword>
<dbReference type="Pfam" id="PF12390">
    <property type="entry name" value="Se-cys_synth_N"/>
    <property type="match status" value="1"/>
</dbReference>
<proteinExistence type="inferred from homology"/>
<dbReference type="Proteomes" id="UP000595564">
    <property type="component" value="Chromosome"/>
</dbReference>
<protein>
    <recommendedName>
        <fullName evidence="8">L-seryl-tRNA(Sec) selenium transferase</fullName>
        <ecNumber evidence="8">2.9.1.1</ecNumber>
    </recommendedName>
    <alternativeName>
        <fullName evidence="8">Selenocysteine synthase</fullName>
        <shortName evidence="8">Sec synthase</shortName>
    </alternativeName>
    <alternativeName>
        <fullName evidence="8">Selenocysteinyl-tRNA(Sec) synthase</fullName>
    </alternativeName>
</protein>
<evidence type="ECO:0000256" key="6">
    <source>
        <dbReference type="ARBA" id="ARBA00023266"/>
    </source>
</evidence>
<dbReference type="NCBIfam" id="TIGR00474">
    <property type="entry name" value="selA"/>
    <property type="match status" value="1"/>
</dbReference>
<evidence type="ECO:0000256" key="3">
    <source>
        <dbReference type="ARBA" id="ARBA00022679"/>
    </source>
</evidence>
<evidence type="ECO:0000259" key="10">
    <source>
        <dbReference type="Pfam" id="PF12390"/>
    </source>
</evidence>
<dbReference type="EC" id="2.9.1.1" evidence="8"/>
<keyword evidence="3 8" id="KW-0808">Transferase</keyword>
<dbReference type="InterPro" id="IPR004534">
    <property type="entry name" value="SelA_trans"/>
</dbReference>